<dbReference type="AlphaFoldDB" id="A0A0E4CTM5"/>
<name>A0A0E4CTM5_9STRE</name>
<organism evidence="1 2">
    <name type="scientific">Streptococcus varani</name>
    <dbReference type="NCBI Taxonomy" id="1608583"/>
    <lineage>
        <taxon>Bacteria</taxon>
        <taxon>Bacillati</taxon>
        <taxon>Bacillota</taxon>
        <taxon>Bacilli</taxon>
        <taxon>Lactobacillales</taxon>
        <taxon>Streptococcaceae</taxon>
        <taxon>Streptococcus</taxon>
    </lineage>
</organism>
<dbReference type="STRING" id="1608583.BN1356_02220"/>
<dbReference type="Proteomes" id="UP000198604">
    <property type="component" value="Unassembled WGS sequence"/>
</dbReference>
<proteinExistence type="predicted"/>
<sequence length="111" mass="12925">MIEVIIKKHLDEHLDVPSFFEHQAKEPERFVILEKTSGTKRNHLLSATFAFQSYAESLYEAALLNEKVKQVVEQLDGLPQVSGVHLNADYNFTDIATKRYRYQAVFDINYY</sequence>
<dbReference type="EMBL" id="CTEN01000004">
    <property type="protein sequence ID" value="CQR25873.1"/>
    <property type="molecule type" value="Genomic_DNA"/>
</dbReference>
<reference evidence="2" key="1">
    <citation type="submission" date="2015-03" db="EMBL/GenBank/DDBJ databases">
        <authorList>
            <person name="Urmite Genomes"/>
        </authorList>
    </citation>
    <scope>NUCLEOTIDE SEQUENCE [LARGE SCALE GENOMIC DNA]</scope>
    <source>
        <strain evidence="2">FF10</strain>
    </source>
</reference>
<accession>A0A0E4CTM5</accession>
<gene>
    <name evidence="1" type="ORF">BN1356_02220</name>
</gene>
<evidence type="ECO:0000313" key="2">
    <source>
        <dbReference type="Proteomes" id="UP000198604"/>
    </source>
</evidence>
<evidence type="ECO:0000313" key="1">
    <source>
        <dbReference type="EMBL" id="CQR25873.1"/>
    </source>
</evidence>
<dbReference type="RefSeq" id="WP_093651378.1">
    <property type="nucleotide sequence ID" value="NZ_CTEN01000004.1"/>
</dbReference>
<protein>
    <submittedName>
        <fullName evidence="1">Phage protein</fullName>
    </submittedName>
</protein>
<dbReference type="OrthoDB" id="1693241at2"/>
<keyword evidence="2" id="KW-1185">Reference proteome</keyword>